<name>A0AC61L645_9EURY</name>
<organism evidence="1 2">
    <name type="scientific">Candidatus Methanogaster sp</name>
    <dbReference type="NCBI Taxonomy" id="3386292"/>
    <lineage>
        <taxon>Archaea</taxon>
        <taxon>Methanobacteriati</taxon>
        <taxon>Methanobacteriota</taxon>
        <taxon>Stenosarchaea group</taxon>
        <taxon>Methanomicrobia</taxon>
        <taxon>Methanosarcinales</taxon>
        <taxon>ANME-2 cluster</taxon>
        <taxon>Candidatus Methanogasteraceae</taxon>
        <taxon>Candidatus Methanogaster</taxon>
    </lineage>
</organism>
<reference evidence="1" key="1">
    <citation type="submission" date="2018-01" db="EMBL/GenBank/DDBJ databases">
        <authorList>
            <person name="Krukenberg V."/>
        </authorList>
    </citation>
    <scope>NUCLEOTIDE SEQUENCE</scope>
    <source>
        <strain evidence="1">E20ANME2</strain>
    </source>
</reference>
<evidence type="ECO:0000313" key="2">
    <source>
        <dbReference type="Proteomes" id="UP000248329"/>
    </source>
</evidence>
<sequence length="75" mass="8464">MKRRSKFDIIIAILDVVSGGATKTKIVYKANLNFNLATKYLELLLEKGLVRVDGSSYEITEDGKTFVEKARELQI</sequence>
<dbReference type="Proteomes" id="UP000248329">
    <property type="component" value="Unassembled WGS sequence"/>
</dbReference>
<dbReference type="EMBL" id="PQXF01000003">
    <property type="protein sequence ID" value="PXF61822.1"/>
    <property type="molecule type" value="Genomic_DNA"/>
</dbReference>
<evidence type="ECO:0000313" key="1">
    <source>
        <dbReference type="EMBL" id="PXF61822.1"/>
    </source>
</evidence>
<protein>
    <submittedName>
        <fullName evidence="1">Uncharacterized protein</fullName>
    </submittedName>
</protein>
<comment type="caution">
    <text evidence="1">The sequence shown here is derived from an EMBL/GenBank/DDBJ whole genome shotgun (WGS) entry which is preliminary data.</text>
</comment>
<gene>
    <name evidence="1" type="ORF">C4B59_02300</name>
</gene>
<proteinExistence type="predicted"/>
<accession>A0AC61L645</accession>